<name>A0A2K4ZG70_9FIRM</name>
<sequence>MYTIPSNSSEVLVVRKYTENKVWRLRLQTDCRLEKAGTSHNKFPYKAEGMQDNMRKLHKKQAEDFLELLEQAHSEIKKEIEKKNIPTVLSLLADCQEGAMSLGELIEKTEGEDTPAIPLLERYCEELFQIHEELTQGNPMGANKVYKILRQWALKIKSSIKNEIQTRLEVVFLPYKASMWDSLESVWKAADADPNCDAYVIPIPYYDKKPDGSFGEMHNEFSQYSSNIPLLWYEDYDFEKRRPDMIYIHNPYDECNYVTSVHPFFYSKNLKKFTEKLVYIPYFILGEIDPENPQELEGVEKFCQVPGVLYADKVIVQSEAMRQAYIKIMTKFMDGQKGYEQPYWEEKILGLGSPKVDKVLSTRKEDLVIPEEWMKVIRKPDGSWKKIIFYNTTVTALLQHRDKMLIKIQDTLRVFYENRDEVTLFWRPHPLICATIEAMCPEINIKYKKIVKEYKRAGWGIYDESADMDRAVVLSDAYYGDRSSVLNLYEKTGKPTMMQDVNSLPENNFSLAMDDIVEYQGRWWFFSVKDHGIYRMDKENFYAELVARIPRDETIENYGPQYRKIFIYEAKIFILPWVPVKIAVYDIISGEIHYIDYERETVNRRMVFGDGIIRGNKLYVMPCVYKNILCIDMDSEDIMYIRLDEILHEDQSKHQYAWGSIFVDKDSVYMASLKSEKIIELELRSNKVNVYRNKLLTGGISGVCGDENNVWLVPQKADKILHWDRKRKKVEFIDKFPMQYQTGDFSFYKIVSFEKYLLLLPRDANMLLILDKTTNVISNLEFEEVVYDSENYYDKYFRYMNAWENNGEIYVINTRRGIVYCSNFAKGKKTHVKRHIKISDEYSEKCEKQEYENRYDYIFNYIKTLKGAKIEPIKHQNKGNEIWKGLKSIYDTKRKSNNMGNWPDVL</sequence>
<dbReference type="AlphaFoldDB" id="A0A2K4ZG70"/>
<evidence type="ECO:0000313" key="1">
    <source>
        <dbReference type="EMBL" id="SOY29454.1"/>
    </source>
</evidence>
<dbReference type="Proteomes" id="UP000236311">
    <property type="component" value="Unassembled WGS sequence"/>
</dbReference>
<keyword evidence="2" id="KW-1185">Reference proteome</keyword>
<dbReference type="EMBL" id="OFSM01000010">
    <property type="protein sequence ID" value="SOY29454.1"/>
    <property type="molecule type" value="Genomic_DNA"/>
</dbReference>
<evidence type="ECO:0000313" key="2">
    <source>
        <dbReference type="Proteomes" id="UP000236311"/>
    </source>
</evidence>
<organism evidence="1 2">
    <name type="scientific">Acetatifactor muris</name>
    <dbReference type="NCBI Taxonomy" id="879566"/>
    <lineage>
        <taxon>Bacteria</taxon>
        <taxon>Bacillati</taxon>
        <taxon>Bacillota</taxon>
        <taxon>Clostridia</taxon>
        <taxon>Lachnospirales</taxon>
        <taxon>Lachnospiraceae</taxon>
        <taxon>Acetatifactor</taxon>
    </lineage>
</organism>
<dbReference type="SUPFAM" id="SSF63825">
    <property type="entry name" value="YWTD domain"/>
    <property type="match status" value="1"/>
</dbReference>
<gene>
    <name evidence="1" type="ORF">AMURIS_02175</name>
</gene>
<accession>A0A2K4ZG70</accession>
<proteinExistence type="predicted"/>
<protein>
    <recommendedName>
        <fullName evidence="3">CDP-Glycerol:Poly(Glycerophosphate) glycerophosphotransferase</fullName>
    </recommendedName>
</protein>
<evidence type="ECO:0008006" key="3">
    <source>
        <dbReference type="Google" id="ProtNLM"/>
    </source>
</evidence>
<reference evidence="1 2" key="1">
    <citation type="submission" date="2018-01" db="EMBL/GenBank/DDBJ databases">
        <authorList>
            <person name="Gaut B.S."/>
            <person name="Morton B.R."/>
            <person name="Clegg M.T."/>
            <person name="Duvall M.R."/>
        </authorList>
    </citation>
    <scope>NUCLEOTIDE SEQUENCE [LARGE SCALE GENOMIC DNA]</scope>
    <source>
        <strain evidence="1">GP69</strain>
    </source>
</reference>